<dbReference type="Proteomes" id="UP000317243">
    <property type="component" value="Unassembled WGS sequence"/>
</dbReference>
<feature type="domain" description="N-acetyltransferase" evidence="1">
    <location>
        <begin position="71"/>
        <end position="201"/>
    </location>
</feature>
<dbReference type="AlphaFoldDB" id="A0A5C5X7W7"/>
<dbReference type="Pfam" id="PF00583">
    <property type="entry name" value="Acetyltransf_1"/>
    <property type="match status" value="1"/>
</dbReference>
<evidence type="ECO:0000313" key="2">
    <source>
        <dbReference type="EMBL" id="TWT58363.1"/>
    </source>
</evidence>
<comment type="caution">
    <text evidence="2">The sequence shown here is derived from an EMBL/GenBank/DDBJ whole genome shotgun (WGS) entry which is preliminary data.</text>
</comment>
<keyword evidence="3" id="KW-1185">Reference proteome</keyword>
<organism evidence="2 3">
    <name type="scientific">Thalassoglobus neptunius</name>
    <dbReference type="NCBI Taxonomy" id="1938619"/>
    <lineage>
        <taxon>Bacteria</taxon>
        <taxon>Pseudomonadati</taxon>
        <taxon>Planctomycetota</taxon>
        <taxon>Planctomycetia</taxon>
        <taxon>Planctomycetales</taxon>
        <taxon>Planctomycetaceae</taxon>
        <taxon>Thalassoglobus</taxon>
    </lineage>
</organism>
<accession>A0A5C5X7W7</accession>
<dbReference type="GO" id="GO:0016747">
    <property type="term" value="F:acyltransferase activity, transferring groups other than amino-acyl groups"/>
    <property type="evidence" value="ECO:0007669"/>
    <property type="project" value="InterPro"/>
</dbReference>
<dbReference type="InterPro" id="IPR016181">
    <property type="entry name" value="Acyl_CoA_acyltransferase"/>
</dbReference>
<evidence type="ECO:0000259" key="1">
    <source>
        <dbReference type="PROSITE" id="PS51186"/>
    </source>
</evidence>
<dbReference type="InterPro" id="IPR000182">
    <property type="entry name" value="GNAT_dom"/>
</dbReference>
<dbReference type="SUPFAM" id="SSF55729">
    <property type="entry name" value="Acyl-CoA N-acyltransferases (Nat)"/>
    <property type="match status" value="1"/>
</dbReference>
<dbReference type="EMBL" id="SIHI01000001">
    <property type="protein sequence ID" value="TWT58363.1"/>
    <property type="molecule type" value="Genomic_DNA"/>
</dbReference>
<dbReference type="Gene3D" id="3.40.630.30">
    <property type="match status" value="1"/>
</dbReference>
<proteinExistence type="predicted"/>
<sequence>MLSRIMSTVTSLQPKFLKRFRMEIDFLEVSLPRPDLPDGYTWSEWHPSLLHEHALAKFLSFHNELDSQIFPALRTVAGCRDLMRSIANHKAFLPQSTWLIRAAQNDFRPEFPCGTIQGLTQSSKLGAIQNIGIIPEHRGLGLGRALVLKNLHCFRSFGMQRVYLDVSAENEPAVELYRSIGFRHVKTSYREIVLPLPKSSEAATATSHPSPT</sequence>
<keyword evidence="2" id="KW-0808">Transferase</keyword>
<dbReference type="CDD" id="cd04301">
    <property type="entry name" value="NAT_SF"/>
    <property type="match status" value="1"/>
</dbReference>
<gene>
    <name evidence="2" type="ORF">KOR42_17370</name>
</gene>
<reference evidence="2 3" key="1">
    <citation type="submission" date="2019-02" db="EMBL/GenBank/DDBJ databases">
        <title>Deep-cultivation of Planctomycetes and their phenomic and genomic characterization uncovers novel biology.</title>
        <authorList>
            <person name="Wiegand S."/>
            <person name="Jogler M."/>
            <person name="Boedeker C."/>
            <person name="Pinto D."/>
            <person name="Vollmers J."/>
            <person name="Rivas-Marin E."/>
            <person name="Kohn T."/>
            <person name="Peeters S.H."/>
            <person name="Heuer A."/>
            <person name="Rast P."/>
            <person name="Oberbeckmann S."/>
            <person name="Bunk B."/>
            <person name="Jeske O."/>
            <person name="Meyerdierks A."/>
            <person name="Storesund J.E."/>
            <person name="Kallscheuer N."/>
            <person name="Luecker S."/>
            <person name="Lage O.M."/>
            <person name="Pohl T."/>
            <person name="Merkel B.J."/>
            <person name="Hornburger P."/>
            <person name="Mueller R.-W."/>
            <person name="Bruemmer F."/>
            <person name="Labrenz M."/>
            <person name="Spormann A.M."/>
            <person name="Op Den Camp H."/>
            <person name="Overmann J."/>
            <person name="Amann R."/>
            <person name="Jetten M.S.M."/>
            <person name="Mascher T."/>
            <person name="Medema M.H."/>
            <person name="Devos D.P."/>
            <person name="Kaster A.-K."/>
            <person name="Ovreas L."/>
            <person name="Rohde M."/>
            <person name="Galperin M.Y."/>
            <person name="Jogler C."/>
        </authorList>
    </citation>
    <scope>NUCLEOTIDE SEQUENCE [LARGE SCALE GENOMIC DNA]</scope>
    <source>
        <strain evidence="2 3">KOR42</strain>
    </source>
</reference>
<dbReference type="PROSITE" id="PS51186">
    <property type="entry name" value="GNAT"/>
    <property type="match status" value="1"/>
</dbReference>
<name>A0A5C5X7W7_9PLAN</name>
<evidence type="ECO:0000313" key="3">
    <source>
        <dbReference type="Proteomes" id="UP000317243"/>
    </source>
</evidence>
<protein>
    <submittedName>
        <fullName evidence="2">Ribosomal-protein-alanine N-acetyltransferase</fullName>
    </submittedName>
</protein>
<dbReference type="PANTHER" id="PTHR43072">
    <property type="entry name" value="N-ACETYLTRANSFERASE"/>
    <property type="match status" value="1"/>
</dbReference>